<evidence type="ECO:0000259" key="2">
    <source>
        <dbReference type="Pfam" id="PF26006"/>
    </source>
</evidence>
<dbReference type="PATRIC" id="fig|1230453.4.peg.2154"/>
<name>M0HPR1_HALEO</name>
<feature type="compositionally biased region" description="Basic and acidic residues" evidence="1">
    <location>
        <begin position="9"/>
        <end position="25"/>
    </location>
</feature>
<accession>M0HPR1</accession>
<evidence type="ECO:0000313" key="4">
    <source>
        <dbReference type="Proteomes" id="UP000011612"/>
    </source>
</evidence>
<dbReference type="InterPro" id="IPR058312">
    <property type="entry name" value="DUF7999"/>
</dbReference>
<protein>
    <recommendedName>
        <fullName evidence="2">DUF7999 domain-containing protein</fullName>
    </recommendedName>
</protein>
<comment type="caution">
    <text evidence="3">The sequence shown here is derived from an EMBL/GenBank/DDBJ whole genome shotgun (WGS) entry which is preliminary data.</text>
</comment>
<evidence type="ECO:0000256" key="1">
    <source>
        <dbReference type="SAM" id="MobiDB-lite"/>
    </source>
</evidence>
<gene>
    <name evidence="3" type="ORF">C453_10900</name>
</gene>
<reference evidence="3 4" key="1">
    <citation type="journal article" date="2014" name="PLoS Genet.">
        <title>Phylogenetically driven sequencing of extremely halophilic archaea reveals strategies for static and dynamic osmo-response.</title>
        <authorList>
            <person name="Becker E.A."/>
            <person name="Seitzer P.M."/>
            <person name="Tritt A."/>
            <person name="Larsen D."/>
            <person name="Krusor M."/>
            <person name="Yao A.I."/>
            <person name="Wu D."/>
            <person name="Madern D."/>
            <person name="Eisen J.A."/>
            <person name="Darling A.E."/>
            <person name="Facciotti M.T."/>
        </authorList>
    </citation>
    <scope>NUCLEOTIDE SEQUENCE [LARGE SCALE GENOMIC DNA]</scope>
    <source>
        <strain evidence="3 4">ATCC BAA-1513</strain>
    </source>
</reference>
<dbReference type="Pfam" id="PF26006">
    <property type="entry name" value="DUF7999"/>
    <property type="match status" value="1"/>
</dbReference>
<sequence length="83" mass="9030">MSQSGGSKPAERAETRRVRVEREMNDHRAMTVRVVDSGECRTLVGYGSPSVRRALERTAAGETVTLTLAPTPGRGNTWLALDC</sequence>
<proteinExistence type="predicted"/>
<dbReference type="Proteomes" id="UP000011612">
    <property type="component" value="Unassembled WGS sequence"/>
</dbReference>
<feature type="region of interest" description="Disordered" evidence="1">
    <location>
        <begin position="1"/>
        <end position="25"/>
    </location>
</feature>
<feature type="domain" description="DUF7999" evidence="2">
    <location>
        <begin position="11"/>
        <end position="80"/>
    </location>
</feature>
<organism evidence="3 4">
    <name type="scientific">Haloferax elongans ATCC BAA-1513</name>
    <dbReference type="NCBI Taxonomy" id="1230453"/>
    <lineage>
        <taxon>Archaea</taxon>
        <taxon>Methanobacteriati</taxon>
        <taxon>Methanobacteriota</taxon>
        <taxon>Stenosarchaea group</taxon>
        <taxon>Halobacteria</taxon>
        <taxon>Halobacteriales</taxon>
        <taxon>Haloferacaceae</taxon>
        <taxon>Haloferax</taxon>
    </lineage>
</organism>
<dbReference type="EMBL" id="AOLK01000018">
    <property type="protein sequence ID" value="ELZ85084.1"/>
    <property type="molecule type" value="Genomic_DNA"/>
</dbReference>
<evidence type="ECO:0000313" key="3">
    <source>
        <dbReference type="EMBL" id="ELZ85084.1"/>
    </source>
</evidence>
<dbReference type="AlphaFoldDB" id="M0HPR1"/>
<keyword evidence="4" id="KW-1185">Reference proteome</keyword>